<dbReference type="EMBL" id="CP022385">
    <property type="protein sequence ID" value="ATA84833.1"/>
    <property type="molecule type" value="Genomic_DNA"/>
</dbReference>
<dbReference type="STRING" id="553177.CAPSP0001_0489"/>
<reference evidence="4 7" key="3">
    <citation type="submission" date="2018-06" db="EMBL/GenBank/DDBJ databases">
        <authorList>
            <consortium name="Pathogen Informatics"/>
            <person name="Doyle S."/>
        </authorList>
    </citation>
    <scope>NUCLEOTIDE SEQUENCE [LARGE SCALE GENOMIC DNA]</scope>
    <source>
        <strain evidence="4 7">NCTC11653</strain>
    </source>
</reference>
<reference evidence="5 6" key="2">
    <citation type="submission" date="2017-06" db="EMBL/GenBank/DDBJ databases">
        <title>Capnocytophaga spp. assemblies.</title>
        <authorList>
            <person name="Gulvik C.A."/>
        </authorList>
    </citation>
    <scope>NUCLEOTIDE SEQUENCE [LARGE SCALE GENOMIC DNA]</scope>
    <source>
        <strain evidence="6">H4486</strain>
        <strain evidence="5">KC1668</strain>
    </source>
</reference>
<dbReference type="OrthoDB" id="962559at2"/>
<evidence type="ECO:0000313" key="2">
    <source>
        <dbReference type="EMBL" id="ATA80127.1"/>
    </source>
</evidence>
<protein>
    <submittedName>
        <fullName evidence="2">Uncharacterized protein</fullName>
    </submittedName>
</protein>
<dbReference type="EMBL" id="CP022383">
    <property type="protein sequence ID" value="ATA80127.1"/>
    <property type="molecule type" value="Genomic_DNA"/>
</dbReference>
<keyword evidence="1" id="KW-1133">Transmembrane helix</keyword>
<accession>A0A2A3N602</accession>
<dbReference type="eggNOG" id="COG0457">
    <property type="taxonomic scope" value="Bacteria"/>
</dbReference>
<evidence type="ECO:0000313" key="7">
    <source>
        <dbReference type="Proteomes" id="UP000249902"/>
    </source>
</evidence>
<keyword evidence="1" id="KW-0812">Transmembrane</keyword>
<feature type="transmembrane region" description="Helical" evidence="1">
    <location>
        <begin position="59"/>
        <end position="79"/>
    </location>
</feature>
<dbReference type="KEGG" id="cspu:CGC55_10085"/>
<proteinExistence type="predicted"/>
<name>A0A2A3N602_CAPSP</name>
<keyword evidence="5" id="KW-1185">Reference proteome</keyword>
<evidence type="ECO:0000313" key="3">
    <source>
        <dbReference type="EMBL" id="ATA84833.1"/>
    </source>
</evidence>
<evidence type="ECO:0000313" key="4">
    <source>
        <dbReference type="EMBL" id="SQA75374.1"/>
    </source>
</evidence>
<evidence type="ECO:0000313" key="5">
    <source>
        <dbReference type="Proteomes" id="UP000217301"/>
    </source>
</evidence>
<dbReference type="EMBL" id="UAVP01000008">
    <property type="protein sequence ID" value="SQA75374.1"/>
    <property type="molecule type" value="Genomic_DNA"/>
</dbReference>
<gene>
    <name evidence="3" type="ORF">CGC55_10085</name>
    <name evidence="2" type="ORF">CGC59_10745</name>
    <name evidence="4" type="ORF">NCTC11653_01277</name>
</gene>
<sequence length="139" mass="15220">MNDINNVEGLSTNQIRDLVNQGGKFVIYTYCISLVVVTLKRSSGIYFIKPGKSRVTQGLGWFFLTLILGWWGIPWGPIYTIGCLYNVLSGGKDVTLEVMSFINQNDPEYGASGYGQGLSQNASTYGAGLNNNNSTYNIS</sequence>
<evidence type="ECO:0000256" key="1">
    <source>
        <dbReference type="SAM" id="Phobius"/>
    </source>
</evidence>
<dbReference type="AlphaFoldDB" id="A0A2A3N602"/>
<dbReference type="Proteomes" id="UP000217334">
    <property type="component" value="Chromosome"/>
</dbReference>
<organism evidence="2 6">
    <name type="scientific">Capnocytophaga sputigena</name>
    <dbReference type="NCBI Taxonomy" id="1019"/>
    <lineage>
        <taxon>Bacteria</taxon>
        <taxon>Pseudomonadati</taxon>
        <taxon>Bacteroidota</taxon>
        <taxon>Flavobacteriia</taxon>
        <taxon>Flavobacteriales</taxon>
        <taxon>Flavobacteriaceae</taxon>
        <taxon>Capnocytophaga</taxon>
    </lineage>
</organism>
<reference evidence="2" key="1">
    <citation type="journal article" date="2017" name="Genome Announc.">
        <title>Twelve Complete Reference Genomes of Clinical Isolates in the Capnocytophaga Genus.</title>
        <authorList>
            <person name="Villarma A."/>
            <person name="Gulvik C.A."/>
            <person name="Rowe L.A."/>
            <person name="Sheth M."/>
            <person name="Juieng P."/>
            <person name="Nicholson A.C."/>
            <person name="Loparev V.N."/>
            <person name="McQuiston J.R."/>
        </authorList>
    </citation>
    <scope>NUCLEOTIDE SEQUENCE</scope>
    <source>
        <strain evidence="2">H4486</strain>
        <strain evidence="3">KC1668</strain>
    </source>
</reference>
<feature type="transmembrane region" description="Helical" evidence="1">
    <location>
        <begin position="25"/>
        <end position="47"/>
    </location>
</feature>
<evidence type="ECO:0000313" key="6">
    <source>
        <dbReference type="Proteomes" id="UP000217334"/>
    </source>
</evidence>
<dbReference type="Proteomes" id="UP000217301">
    <property type="component" value="Chromosome"/>
</dbReference>
<keyword evidence="1" id="KW-0472">Membrane</keyword>
<dbReference type="RefSeq" id="WP_002679408.1">
    <property type="nucleotide sequence ID" value="NZ_CALGFZ010000045.1"/>
</dbReference>
<dbReference type="Proteomes" id="UP000249902">
    <property type="component" value="Unassembled WGS sequence"/>
</dbReference>